<evidence type="ECO:0000259" key="1">
    <source>
        <dbReference type="PROSITE" id="PS51212"/>
    </source>
</evidence>
<dbReference type="Pfam" id="PF01822">
    <property type="entry name" value="WSC"/>
    <property type="match status" value="1"/>
</dbReference>
<evidence type="ECO:0000313" key="3">
    <source>
        <dbReference type="Proteomes" id="UP001050691"/>
    </source>
</evidence>
<evidence type="ECO:0000313" key="2">
    <source>
        <dbReference type="EMBL" id="GJJ14008.1"/>
    </source>
</evidence>
<accession>A0AAV5AMU3</accession>
<dbReference type="PROSITE" id="PS51212">
    <property type="entry name" value="WSC"/>
    <property type="match status" value="1"/>
</dbReference>
<protein>
    <recommendedName>
        <fullName evidence="1">WSC domain-containing protein</fullName>
    </recommendedName>
</protein>
<keyword evidence="3" id="KW-1185">Reference proteome</keyword>
<comment type="caution">
    <text evidence="2">The sequence shown here is derived from an EMBL/GenBank/DDBJ whole genome shotgun (WGS) entry which is preliminary data.</text>
</comment>
<name>A0AAV5AMU3_9AGAM</name>
<reference evidence="2" key="1">
    <citation type="submission" date="2021-10" db="EMBL/GenBank/DDBJ databases">
        <title>De novo Genome Assembly of Clathrus columnatus (Basidiomycota, Fungi) Using Illumina and Nanopore Sequence Data.</title>
        <authorList>
            <person name="Ogiso-Tanaka E."/>
            <person name="Itagaki H."/>
            <person name="Hosoya T."/>
            <person name="Hosaka K."/>
        </authorList>
    </citation>
    <scope>NUCLEOTIDE SEQUENCE</scope>
    <source>
        <strain evidence="2">MO-923</strain>
    </source>
</reference>
<dbReference type="AlphaFoldDB" id="A0AAV5AMU3"/>
<proteinExistence type="predicted"/>
<feature type="domain" description="WSC" evidence="1">
    <location>
        <begin position="1"/>
        <end position="73"/>
    </location>
</feature>
<dbReference type="InterPro" id="IPR002889">
    <property type="entry name" value="WSC_carb-bd"/>
</dbReference>
<organism evidence="2 3">
    <name type="scientific">Clathrus columnatus</name>
    <dbReference type="NCBI Taxonomy" id="1419009"/>
    <lineage>
        <taxon>Eukaryota</taxon>
        <taxon>Fungi</taxon>
        <taxon>Dikarya</taxon>
        <taxon>Basidiomycota</taxon>
        <taxon>Agaricomycotina</taxon>
        <taxon>Agaricomycetes</taxon>
        <taxon>Phallomycetidae</taxon>
        <taxon>Phallales</taxon>
        <taxon>Clathraceae</taxon>
        <taxon>Clathrus</taxon>
    </lineage>
</organism>
<dbReference type="EMBL" id="BPWL01000009">
    <property type="protein sequence ID" value="GJJ14008.1"/>
    <property type="molecule type" value="Genomic_DNA"/>
</dbReference>
<sequence>MTIELCVSFCDQQGLQMAGLLGDECRCANIFNPDTCFESDFGECTEFGTPCVGNPNESCGFIGDDPPPQLLNIFFKGDLCNFLYQGGAALTSGSWRLVYFYNDSITARALPHNAVDLHPSLPRGNLTIDACTDVCAANGFILAGVEFADECFRAESDVD</sequence>
<gene>
    <name evidence="2" type="ORF">Clacol_008265</name>
</gene>
<dbReference type="Proteomes" id="UP001050691">
    <property type="component" value="Unassembled WGS sequence"/>
</dbReference>